<dbReference type="SMART" id="SM01266">
    <property type="entry name" value="Mac"/>
    <property type="match status" value="1"/>
</dbReference>
<comment type="similarity">
    <text evidence="1">Belongs to the transferase hexapeptide repeat family.</text>
</comment>
<dbReference type="PANTHER" id="PTHR23416:SF23">
    <property type="entry name" value="ACETYLTRANSFERASE C18B11.09C-RELATED"/>
    <property type="match status" value="1"/>
</dbReference>
<dbReference type="PROSITE" id="PS00101">
    <property type="entry name" value="HEXAPEP_TRANSFERASES"/>
    <property type="match status" value="1"/>
</dbReference>
<evidence type="ECO:0000259" key="5">
    <source>
        <dbReference type="SMART" id="SM01266"/>
    </source>
</evidence>
<keyword evidence="4" id="KW-0012">Acyltransferase</keyword>
<accession>A0A6M7UIU1</accession>
<reference evidence="6 7" key="1">
    <citation type="submission" date="2018-10" db="EMBL/GenBank/DDBJ databases">
        <authorList>
            <person name="Perry B.J."/>
            <person name="Sullivan J.T."/>
            <person name="Murphy R.J.T."/>
            <person name="Ramsay J.P."/>
            <person name="Ronson C.W."/>
        </authorList>
    </citation>
    <scope>NUCLEOTIDE SEQUENCE [LARGE SCALE GENOMIC DNA]</scope>
    <source>
        <strain evidence="6 7">NZP2014</strain>
    </source>
</reference>
<dbReference type="InterPro" id="IPR018357">
    <property type="entry name" value="Hexapep_transf_CS"/>
</dbReference>
<dbReference type="KEGG" id="merd:EB233_11355"/>
<dbReference type="SUPFAM" id="SSF51161">
    <property type="entry name" value="Trimeric LpxA-like enzymes"/>
    <property type="match status" value="1"/>
</dbReference>
<dbReference type="RefSeq" id="WP_064989714.1">
    <property type="nucleotide sequence ID" value="NZ_CP033361.1"/>
</dbReference>
<gene>
    <name evidence="6" type="ORF">EB233_11355</name>
</gene>
<dbReference type="InterPro" id="IPR011004">
    <property type="entry name" value="Trimer_LpxA-like_sf"/>
</dbReference>
<evidence type="ECO:0000313" key="7">
    <source>
        <dbReference type="Proteomes" id="UP000503339"/>
    </source>
</evidence>
<dbReference type="CDD" id="cd03357">
    <property type="entry name" value="LbH_MAT_GAT"/>
    <property type="match status" value="1"/>
</dbReference>
<keyword evidence="3" id="KW-0677">Repeat</keyword>
<dbReference type="GO" id="GO:0016407">
    <property type="term" value="F:acetyltransferase activity"/>
    <property type="evidence" value="ECO:0007669"/>
    <property type="project" value="InterPro"/>
</dbReference>
<protein>
    <submittedName>
        <fullName evidence="6">Sugar O-acetyltransferase</fullName>
    </submittedName>
</protein>
<dbReference type="InterPro" id="IPR051159">
    <property type="entry name" value="Hexapeptide_acetyltransf"/>
</dbReference>
<keyword evidence="7" id="KW-1185">Reference proteome</keyword>
<dbReference type="Proteomes" id="UP000503339">
    <property type="component" value="Chromosome"/>
</dbReference>
<evidence type="ECO:0000313" key="6">
    <source>
        <dbReference type="EMBL" id="QKC76060.1"/>
    </source>
</evidence>
<keyword evidence="2 6" id="KW-0808">Transferase</keyword>
<dbReference type="Gene3D" id="2.160.10.10">
    <property type="entry name" value="Hexapeptide repeat proteins"/>
    <property type="match status" value="1"/>
</dbReference>
<dbReference type="GO" id="GO:0005829">
    <property type="term" value="C:cytosol"/>
    <property type="evidence" value="ECO:0007669"/>
    <property type="project" value="TreeGrafter"/>
</dbReference>
<evidence type="ECO:0000256" key="1">
    <source>
        <dbReference type="ARBA" id="ARBA00007274"/>
    </source>
</evidence>
<proteinExistence type="inferred from homology"/>
<dbReference type="Pfam" id="PF00132">
    <property type="entry name" value="Hexapep"/>
    <property type="match status" value="1"/>
</dbReference>
<evidence type="ECO:0000256" key="4">
    <source>
        <dbReference type="ARBA" id="ARBA00023315"/>
    </source>
</evidence>
<dbReference type="InterPro" id="IPR024688">
    <property type="entry name" value="Mac_dom"/>
</dbReference>
<dbReference type="GO" id="GO:0008374">
    <property type="term" value="F:O-acyltransferase activity"/>
    <property type="evidence" value="ECO:0007669"/>
    <property type="project" value="TreeGrafter"/>
</dbReference>
<dbReference type="PANTHER" id="PTHR23416">
    <property type="entry name" value="SIALIC ACID SYNTHASE-RELATED"/>
    <property type="match status" value="1"/>
</dbReference>
<dbReference type="AlphaFoldDB" id="A0A6M7UIU1"/>
<feature type="domain" description="Maltose/galactoside acetyltransferase" evidence="5">
    <location>
        <begin position="6"/>
        <end position="60"/>
    </location>
</feature>
<organism evidence="6 7">
    <name type="scientific">Mesorhizobium erdmanii</name>
    <dbReference type="NCBI Taxonomy" id="1777866"/>
    <lineage>
        <taxon>Bacteria</taxon>
        <taxon>Pseudomonadati</taxon>
        <taxon>Pseudomonadota</taxon>
        <taxon>Alphaproteobacteria</taxon>
        <taxon>Hyphomicrobiales</taxon>
        <taxon>Phyllobacteriaceae</taxon>
        <taxon>Mesorhizobium</taxon>
    </lineage>
</organism>
<sequence length="200" mass="20710">MAGSERSKMAAGEWYSCLDDELEALRVTARDAVFEHNMLSPRERGNLGPGLKALLGGVGEGARIEAPFHCAYGFNIFVGDGVFLNAGCTILDTASVRIGKGTLLGPNVQIYCAEHHKEMAGRQAGLEIARPVEIGAHAWIGGSAVILGGISIGDGAIVGAGAVVTRDVAANTTVVGNPARPVKRDSVSIPSDQVCATRVS</sequence>
<evidence type="ECO:0000256" key="3">
    <source>
        <dbReference type="ARBA" id="ARBA00022737"/>
    </source>
</evidence>
<dbReference type="EMBL" id="CP033361">
    <property type="protein sequence ID" value="QKC76060.1"/>
    <property type="molecule type" value="Genomic_DNA"/>
</dbReference>
<dbReference type="Pfam" id="PF12464">
    <property type="entry name" value="Mac"/>
    <property type="match status" value="1"/>
</dbReference>
<dbReference type="InterPro" id="IPR001451">
    <property type="entry name" value="Hexapep"/>
</dbReference>
<name>A0A6M7UIU1_9HYPH</name>
<evidence type="ECO:0000256" key="2">
    <source>
        <dbReference type="ARBA" id="ARBA00022679"/>
    </source>
</evidence>